<dbReference type="Gene3D" id="3.40.50.1820">
    <property type="entry name" value="alpha/beta hydrolase"/>
    <property type="match status" value="1"/>
</dbReference>
<name>A0A6C7E1U9_ILUCY</name>
<gene>
    <name evidence="1" type="ORF">YM304_05270</name>
</gene>
<evidence type="ECO:0000313" key="2">
    <source>
        <dbReference type="Proteomes" id="UP000011863"/>
    </source>
</evidence>
<keyword evidence="2" id="KW-1185">Reference proteome</keyword>
<dbReference type="EMBL" id="AP012057">
    <property type="protein sequence ID" value="BAN00841.1"/>
    <property type="molecule type" value="Genomic_DNA"/>
</dbReference>
<protein>
    <recommendedName>
        <fullName evidence="3">Alpha/beta hydrolase</fullName>
    </recommendedName>
</protein>
<evidence type="ECO:0000313" key="1">
    <source>
        <dbReference type="EMBL" id="BAN00841.1"/>
    </source>
</evidence>
<organism evidence="1 2">
    <name type="scientific">Ilumatobacter coccineus (strain NBRC 103263 / KCTC 29153 / YM16-304)</name>
    <dbReference type="NCBI Taxonomy" id="1313172"/>
    <lineage>
        <taxon>Bacteria</taxon>
        <taxon>Bacillati</taxon>
        <taxon>Actinomycetota</taxon>
        <taxon>Acidimicrobiia</taxon>
        <taxon>Acidimicrobiales</taxon>
        <taxon>Ilumatobacteraceae</taxon>
        <taxon>Ilumatobacter</taxon>
    </lineage>
</organism>
<accession>A0A6C7E1U9</accession>
<dbReference type="OrthoDB" id="2062670at2"/>
<dbReference type="AlphaFoldDB" id="A0A6C7E1U9"/>
<proteinExistence type="predicted"/>
<dbReference type="KEGG" id="aym:YM304_05270"/>
<dbReference type="SUPFAM" id="SSF53474">
    <property type="entry name" value="alpha/beta-Hydrolases"/>
    <property type="match status" value="1"/>
</dbReference>
<dbReference type="InterPro" id="IPR029058">
    <property type="entry name" value="AB_hydrolase_fold"/>
</dbReference>
<reference evidence="1 2" key="1">
    <citation type="journal article" date="2013" name="Int. J. Syst. Evol. Microbiol.">
        <title>Ilumatobacter nonamiense sp. nov. and Ilumatobacter coccineum sp. nov., isolated from seashore sand.</title>
        <authorList>
            <person name="Matsumoto A."/>
            <person name="Kasai H."/>
            <person name="Matsuo Y."/>
            <person name="Shizuri Y."/>
            <person name="Ichikawa N."/>
            <person name="Fujita N."/>
            <person name="Omura S."/>
            <person name="Takahashi Y."/>
        </authorList>
    </citation>
    <scope>NUCLEOTIDE SEQUENCE [LARGE SCALE GENOMIC DNA]</scope>
    <source>
        <strain evidence="2">NBRC 103263 / KCTC 29153 / YM16-304</strain>
    </source>
</reference>
<dbReference type="RefSeq" id="WP_015440089.1">
    <property type="nucleotide sequence ID" value="NC_020520.1"/>
</dbReference>
<sequence length="379" mass="41899">MTRPVRAIEMRSFLLRAETGLPWEVYPPAVNNNPTVRVDLYEPDDGIPGHKTAAVMAHPTVPVAGFYMFEPLKALGLPCLAVATRFLGNDSTLNMERCAQDLGTAIRFLTERGYEHIVLLGFSGGGSLATFYQAQAENLTATHMPDGRPSGLLPEHLPPADKIVLFGQHLGRSQTLQNVLDASVLDEHDLDKVDLSLDVFDPAHGPPFSDEFLARIREGQAARMQRITEWVRQRLAELEAVYGPGADEAFVVHRTNADPFMFADTSDFKGDREAIKAMNLAANGLGRFTSLRSWLSQWATGVSNADGPSDLARTTIPVLSIVQTGDHRAHPDYLRQWEEAMGERFTGHHEFDATHYMDPKAQAGMVAELAQLIHDFAMR</sequence>
<dbReference type="Proteomes" id="UP000011863">
    <property type="component" value="Chromosome"/>
</dbReference>
<evidence type="ECO:0008006" key="3">
    <source>
        <dbReference type="Google" id="ProtNLM"/>
    </source>
</evidence>